<evidence type="ECO:0000313" key="1">
    <source>
        <dbReference type="EMBL" id="ASK26938.1"/>
    </source>
</evidence>
<gene>
    <name evidence="1" type="ORF">BG910_03545</name>
</gene>
<reference evidence="1 2" key="1">
    <citation type="submission" date="2017-06" db="EMBL/GenBank/DDBJ databases">
        <title>Neisseria chenwenguii sp. nov., isolated from the intestinal contents of Tibetan Plateau Pika in Yushu, Qinghai Province, China.</title>
        <authorList>
            <person name="Zhang G."/>
        </authorList>
    </citation>
    <scope>NUCLEOTIDE SEQUENCE [LARGE SCALE GENOMIC DNA]</scope>
    <source>
        <strain evidence="1 2">10023</strain>
    </source>
</reference>
<dbReference type="Proteomes" id="UP000198238">
    <property type="component" value="Chromosome"/>
</dbReference>
<sequence>MAVAESTIEANMAKAEAIKAEVAALSSEISKTDAAKVTAAHSNFDALTDLQETWVESESVKALTGAENTIKTNQEKADEAAREI</sequence>
<accession>A0A220S0M5</accession>
<dbReference type="AlphaFoldDB" id="A0A220S0M5"/>
<organism evidence="1 2">
    <name type="scientific">Neisseria chenwenguii</name>
    <dbReference type="NCBI Taxonomy" id="1853278"/>
    <lineage>
        <taxon>Bacteria</taxon>
        <taxon>Pseudomonadati</taxon>
        <taxon>Pseudomonadota</taxon>
        <taxon>Betaproteobacteria</taxon>
        <taxon>Neisseriales</taxon>
        <taxon>Neisseriaceae</taxon>
        <taxon>Neisseria</taxon>
    </lineage>
</organism>
<proteinExistence type="predicted"/>
<evidence type="ECO:0000313" key="2">
    <source>
        <dbReference type="Proteomes" id="UP000198238"/>
    </source>
</evidence>
<dbReference type="EMBL" id="CP022278">
    <property type="protein sequence ID" value="ASK26938.1"/>
    <property type="molecule type" value="Genomic_DNA"/>
</dbReference>
<name>A0A220S0M5_9NEIS</name>
<protein>
    <submittedName>
        <fullName evidence="1">Uncharacterized protein</fullName>
    </submittedName>
</protein>
<dbReference type="KEGG" id="nei:BG910_03545"/>
<keyword evidence="2" id="KW-1185">Reference proteome</keyword>